<dbReference type="PROSITE" id="PS50950">
    <property type="entry name" value="ZF_THAP"/>
    <property type="match status" value="1"/>
</dbReference>
<reference evidence="7 8" key="1">
    <citation type="submission" date="2024-05" db="EMBL/GenBank/DDBJ databases">
        <title>Genetic variation in Jamaican populations of the coffee berry borer (Hypothenemus hampei).</title>
        <authorList>
            <person name="Errbii M."/>
            <person name="Myrie A."/>
        </authorList>
    </citation>
    <scope>NUCLEOTIDE SEQUENCE [LARGE SCALE GENOMIC DNA]</scope>
    <source>
        <strain evidence="7">JA-Hopewell-2020-01-JO</strain>
        <tissue evidence="7">Whole body</tissue>
    </source>
</reference>
<dbReference type="SUPFAM" id="SSF57716">
    <property type="entry name" value="Glucocorticoid receptor-like (DNA-binding domain)"/>
    <property type="match status" value="1"/>
</dbReference>
<keyword evidence="1" id="KW-0479">Metal-binding</keyword>
<dbReference type="Pfam" id="PF05485">
    <property type="entry name" value="THAP"/>
    <property type="match status" value="1"/>
</dbReference>
<dbReference type="PANTHER" id="PTHR46600:SF11">
    <property type="entry name" value="THAP DOMAIN-CONTAINING PROTEIN 10"/>
    <property type="match status" value="1"/>
</dbReference>
<keyword evidence="4 5" id="KW-0238">DNA-binding</keyword>
<gene>
    <name evidence="7" type="ORF">ABEB36_013644</name>
</gene>
<dbReference type="EMBL" id="JBDJPC010000011">
    <property type="protein sequence ID" value="KAL1489708.1"/>
    <property type="molecule type" value="Genomic_DNA"/>
</dbReference>
<evidence type="ECO:0000313" key="8">
    <source>
        <dbReference type="Proteomes" id="UP001566132"/>
    </source>
</evidence>
<keyword evidence="2 5" id="KW-0863">Zinc-finger</keyword>
<evidence type="ECO:0000256" key="4">
    <source>
        <dbReference type="ARBA" id="ARBA00023125"/>
    </source>
</evidence>
<keyword evidence="8" id="KW-1185">Reference proteome</keyword>
<dbReference type="InterPro" id="IPR006612">
    <property type="entry name" value="THAP_Znf"/>
</dbReference>
<dbReference type="InterPro" id="IPR038441">
    <property type="entry name" value="THAP_Znf_sf"/>
</dbReference>
<dbReference type="Gene3D" id="6.20.210.20">
    <property type="entry name" value="THAP domain"/>
    <property type="match status" value="1"/>
</dbReference>
<dbReference type="GO" id="GO:0003677">
    <property type="term" value="F:DNA binding"/>
    <property type="evidence" value="ECO:0007669"/>
    <property type="project" value="UniProtKB-UniRule"/>
</dbReference>
<accession>A0ABD1E4V0</accession>
<evidence type="ECO:0000313" key="7">
    <source>
        <dbReference type="EMBL" id="KAL1489708.1"/>
    </source>
</evidence>
<dbReference type="SMART" id="SM00980">
    <property type="entry name" value="THAP"/>
    <property type="match status" value="1"/>
</dbReference>
<sequence>MVRKCCVPECSSTPTTPSHKFPKEKQRQEEWLDVLKEANINVNEIHKLRVCYKHFVENDYTCNPRLRILKSTAIPFIKKHDPQIYCEEQQQNNDVLIQLERHEAEIFKNQEVLSLHSEEILQTRLTMEQNIKKIQEQLDEHIKATCKSRPEL</sequence>
<feature type="domain" description="THAP-type" evidence="6">
    <location>
        <begin position="1"/>
        <end position="78"/>
    </location>
</feature>
<evidence type="ECO:0000256" key="5">
    <source>
        <dbReference type="PROSITE-ProRule" id="PRU00309"/>
    </source>
</evidence>
<comment type="caution">
    <text evidence="7">The sequence shown here is derived from an EMBL/GenBank/DDBJ whole genome shotgun (WGS) entry which is preliminary data.</text>
</comment>
<dbReference type="Proteomes" id="UP001566132">
    <property type="component" value="Unassembled WGS sequence"/>
</dbReference>
<keyword evidence="3" id="KW-0862">Zinc</keyword>
<dbReference type="GO" id="GO:0008270">
    <property type="term" value="F:zinc ion binding"/>
    <property type="evidence" value="ECO:0007669"/>
    <property type="project" value="UniProtKB-KW"/>
</dbReference>
<evidence type="ECO:0000256" key="3">
    <source>
        <dbReference type="ARBA" id="ARBA00022833"/>
    </source>
</evidence>
<organism evidence="7 8">
    <name type="scientific">Hypothenemus hampei</name>
    <name type="common">Coffee berry borer</name>
    <dbReference type="NCBI Taxonomy" id="57062"/>
    <lineage>
        <taxon>Eukaryota</taxon>
        <taxon>Metazoa</taxon>
        <taxon>Ecdysozoa</taxon>
        <taxon>Arthropoda</taxon>
        <taxon>Hexapoda</taxon>
        <taxon>Insecta</taxon>
        <taxon>Pterygota</taxon>
        <taxon>Neoptera</taxon>
        <taxon>Endopterygota</taxon>
        <taxon>Coleoptera</taxon>
        <taxon>Polyphaga</taxon>
        <taxon>Cucujiformia</taxon>
        <taxon>Curculionidae</taxon>
        <taxon>Scolytinae</taxon>
        <taxon>Hypothenemus</taxon>
    </lineage>
</organism>
<evidence type="ECO:0000256" key="2">
    <source>
        <dbReference type="ARBA" id="ARBA00022771"/>
    </source>
</evidence>
<protein>
    <recommendedName>
        <fullName evidence="6">THAP-type domain-containing protein</fullName>
    </recommendedName>
</protein>
<proteinExistence type="predicted"/>
<evidence type="ECO:0000256" key="1">
    <source>
        <dbReference type="ARBA" id="ARBA00022723"/>
    </source>
</evidence>
<name>A0ABD1E4V0_HYPHA</name>
<dbReference type="InterPro" id="IPR026516">
    <property type="entry name" value="THAP1/10"/>
</dbReference>
<dbReference type="PANTHER" id="PTHR46600">
    <property type="entry name" value="THAP DOMAIN-CONTAINING"/>
    <property type="match status" value="1"/>
</dbReference>
<dbReference type="AlphaFoldDB" id="A0ABD1E4V0"/>
<evidence type="ECO:0000259" key="6">
    <source>
        <dbReference type="PROSITE" id="PS50950"/>
    </source>
</evidence>